<dbReference type="Gene3D" id="3.40.1280.10">
    <property type="match status" value="1"/>
</dbReference>
<dbReference type="RefSeq" id="WP_058635813.1">
    <property type="nucleotide sequence ID" value="NZ_LDPZ01000035.1"/>
</dbReference>
<evidence type="ECO:0000256" key="4">
    <source>
        <dbReference type="SAM" id="MobiDB-lite"/>
    </source>
</evidence>
<dbReference type="Pfam" id="PF22435">
    <property type="entry name" value="MRM3-like_sub_bind"/>
    <property type="match status" value="1"/>
</dbReference>
<dbReference type="CDD" id="cd18095">
    <property type="entry name" value="SpoU-like_rRNA-MTase"/>
    <property type="match status" value="1"/>
</dbReference>
<dbReference type="InterPro" id="IPR029026">
    <property type="entry name" value="tRNA_m1G_MTases_N"/>
</dbReference>
<dbReference type="Pfam" id="PF00588">
    <property type="entry name" value="SpoU_methylase"/>
    <property type="match status" value="1"/>
</dbReference>
<dbReference type="SMART" id="SM00967">
    <property type="entry name" value="SpoU_sub_bind"/>
    <property type="match status" value="1"/>
</dbReference>
<dbReference type="PANTHER" id="PTHR43191">
    <property type="entry name" value="RRNA METHYLTRANSFERASE 3"/>
    <property type="match status" value="1"/>
</dbReference>
<dbReference type="InterPro" id="IPR029028">
    <property type="entry name" value="Alpha/beta_knot_MTases"/>
</dbReference>
<dbReference type="SUPFAM" id="SSF75217">
    <property type="entry name" value="alpha/beta knot"/>
    <property type="match status" value="1"/>
</dbReference>
<feature type="domain" description="RNA 2-O ribose methyltransferase substrate binding" evidence="5">
    <location>
        <begin position="55"/>
        <end position="131"/>
    </location>
</feature>
<protein>
    <submittedName>
        <fullName evidence="6">RNA methyltransferase</fullName>
    </submittedName>
</protein>
<keyword evidence="2 6" id="KW-0489">Methyltransferase</keyword>
<comment type="caution">
    <text evidence="6">The sequence shown here is derived from an EMBL/GenBank/DDBJ whole genome shotgun (WGS) entry which is preliminary data.</text>
</comment>
<dbReference type="PANTHER" id="PTHR43191:SF2">
    <property type="entry name" value="RRNA METHYLTRANSFERASE 3, MITOCHONDRIAL"/>
    <property type="match status" value="1"/>
</dbReference>
<dbReference type="Proteomes" id="UP000078272">
    <property type="component" value="Unassembled WGS sequence"/>
</dbReference>
<dbReference type="InterPro" id="IPR051259">
    <property type="entry name" value="rRNA_Methyltransferase"/>
</dbReference>
<evidence type="ECO:0000313" key="7">
    <source>
        <dbReference type="Proteomes" id="UP000078272"/>
    </source>
</evidence>
<dbReference type="GO" id="GO:0032259">
    <property type="term" value="P:methylation"/>
    <property type="evidence" value="ECO:0007669"/>
    <property type="project" value="UniProtKB-KW"/>
</dbReference>
<evidence type="ECO:0000259" key="5">
    <source>
        <dbReference type="SMART" id="SM00967"/>
    </source>
</evidence>
<dbReference type="OrthoDB" id="9794400at2"/>
<organism evidence="6 7">
    <name type="scientific">Aureimonas ureilytica</name>
    <dbReference type="NCBI Taxonomy" id="401562"/>
    <lineage>
        <taxon>Bacteria</taxon>
        <taxon>Pseudomonadati</taxon>
        <taxon>Pseudomonadota</taxon>
        <taxon>Alphaproteobacteria</taxon>
        <taxon>Hyphomicrobiales</taxon>
        <taxon>Aurantimonadaceae</taxon>
        <taxon>Aureimonas</taxon>
    </lineage>
</organism>
<dbReference type="InterPro" id="IPR029064">
    <property type="entry name" value="Ribosomal_eL30-like_sf"/>
</dbReference>
<reference evidence="6 7" key="1">
    <citation type="journal article" date="2016" name="Front. Microbiol.">
        <title>Genomic Resource of Rice Seed Associated Bacteria.</title>
        <authorList>
            <person name="Midha S."/>
            <person name="Bansal K."/>
            <person name="Sharma S."/>
            <person name="Kumar N."/>
            <person name="Patil P.P."/>
            <person name="Chaudhry V."/>
            <person name="Patil P.B."/>
        </authorList>
    </citation>
    <scope>NUCLEOTIDE SEQUENCE [LARGE SCALE GENOMIC DNA]</scope>
    <source>
        <strain evidence="6 7">NS226</strain>
    </source>
</reference>
<dbReference type="Gene3D" id="3.30.1330.30">
    <property type="match status" value="1"/>
</dbReference>
<dbReference type="eggNOG" id="COG0566">
    <property type="taxonomic scope" value="Bacteria"/>
</dbReference>
<dbReference type="InterPro" id="IPR053888">
    <property type="entry name" value="MRM3-like_sub_bind"/>
</dbReference>
<evidence type="ECO:0000256" key="1">
    <source>
        <dbReference type="ARBA" id="ARBA00007228"/>
    </source>
</evidence>
<accession>A0A175R7Q1</accession>
<sequence length="291" mass="31263">MSRDRDANSSAPSARRPDTVAPGRVKEVSSVSNPIVKDIRNLALKKHREETGLFLAEGLKLVLDALDAGWRIETLVAAKTQLHSELLQKAAARTVSLGADVLEASDKVLAAIARRDNPQSAIGIFRQRLHRTDELDAGKDGLLVALDRVRDPGNLGTILRTADAAGAKGVILVGESVDPFSLEAVRATMGSIFAVPIVRLSEAEFLRWRGTFKGLVVGTHMKGAVDYREPPYGKRPTLLLMGNEQSGLSDTMAGACETLVRIPQVGRADSLNLAVATGLMIFEARRGSLKL</sequence>
<comment type="similarity">
    <text evidence="1">Belongs to the class IV-like SAM-binding methyltransferase superfamily. RNA methyltransferase TrmH family.</text>
</comment>
<keyword evidence="3 6" id="KW-0808">Transferase</keyword>
<dbReference type="STRING" id="401562.NS365_19935"/>
<feature type="region of interest" description="Disordered" evidence="4">
    <location>
        <begin position="1"/>
        <end position="26"/>
    </location>
</feature>
<dbReference type="GO" id="GO:0005737">
    <property type="term" value="C:cytoplasm"/>
    <property type="evidence" value="ECO:0007669"/>
    <property type="project" value="UniProtKB-ARBA"/>
</dbReference>
<dbReference type="GO" id="GO:0006396">
    <property type="term" value="P:RNA processing"/>
    <property type="evidence" value="ECO:0007669"/>
    <property type="project" value="InterPro"/>
</dbReference>
<evidence type="ECO:0000256" key="2">
    <source>
        <dbReference type="ARBA" id="ARBA00022603"/>
    </source>
</evidence>
<proteinExistence type="inferred from homology"/>
<name>A0A175R7Q1_9HYPH</name>
<dbReference type="PATRIC" id="fig|401562.3.peg.2916"/>
<evidence type="ECO:0000313" key="6">
    <source>
        <dbReference type="EMBL" id="KTQ90928.1"/>
    </source>
</evidence>
<dbReference type="SUPFAM" id="SSF55315">
    <property type="entry name" value="L30e-like"/>
    <property type="match status" value="1"/>
</dbReference>
<dbReference type="AlphaFoldDB" id="A0A175R7Q1"/>
<dbReference type="GO" id="GO:0003723">
    <property type="term" value="F:RNA binding"/>
    <property type="evidence" value="ECO:0007669"/>
    <property type="project" value="InterPro"/>
</dbReference>
<dbReference type="InterPro" id="IPR001537">
    <property type="entry name" value="SpoU_MeTrfase"/>
</dbReference>
<evidence type="ECO:0000256" key="3">
    <source>
        <dbReference type="ARBA" id="ARBA00022679"/>
    </source>
</evidence>
<gene>
    <name evidence="6" type="ORF">NS226_16000</name>
</gene>
<dbReference type="GO" id="GO:0008173">
    <property type="term" value="F:RNA methyltransferase activity"/>
    <property type="evidence" value="ECO:0007669"/>
    <property type="project" value="InterPro"/>
</dbReference>
<dbReference type="InterPro" id="IPR013123">
    <property type="entry name" value="SpoU_subst-bd"/>
</dbReference>
<dbReference type="EMBL" id="LDPZ01000035">
    <property type="protein sequence ID" value="KTQ90928.1"/>
    <property type="molecule type" value="Genomic_DNA"/>
</dbReference>